<reference evidence="1 3" key="2">
    <citation type="journal article" date="2014" name="BMC Genomics">
        <title>An improved genome release (version Mt4.0) for the model legume Medicago truncatula.</title>
        <authorList>
            <person name="Tang H."/>
            <person name="Krishnakumar V."/>
            <person name="Bidwell S."/>
            <person name="Rosen B."/>
            <person name="Chan A."/>
            <person name="Zhou S."/>
            <person name="Gentzbittel L."/>
            <person name="Childs K.L."/>
            <person name="Yandell M."/>
            <person name="Gundlach H."/>
            <person name="Mayer K.F."/>
            <person name="Schwartz D.C."/>
            <person name="Town C.D."/>
        </authorList>
    </citation>
    <scope>GENOME REANNOTATION</scope>
    <source>
        <strain evidence="1">A17</strain>
        <strain evidence="2 3">cv. Jemalong A17</strain>
    </source>
</reference>
<dbReference type="EMBL" id="CM001217">
    <property type="protein sequence ID" value="KEH44223.1"/>
    <property type="molecule type" value="Genomic_DNA"/>
</dbReference>
<proteinExistence type="predicted"/>
<dbReference type="EnsemblPlants" id="KEH44223">
    <property type="protein sequence ID" value="KEH44223"/>
    <property type="gene ID" value="MTR_1g110950"/>
</dbReference>
<dbReference type="Proteomes" id="UP000002051">
    <property type="component" value="Unassembled WGS sequence"/>
</dbReference>
<evidence type="ECO:0000313" key="1">
    <source>
        <dbReference type="EMBL" id="KEH44223.1"/>
    </source>
</evidence>
<gene>
    <name evidence="1" type="ordered locus">MTR_1g110950</name>
</gene>
<evidence type="ECO:0000313" key="3">
    <source>
        <dbReference type="Proteomes" id="UP000002051"/>
    </source>
</evidence>
<dbReference type="HOGENOM" id="CLU_2577416_0_0_1"/>
<protein>
    <submittedName>
        <fullName evidence="1 2">Uncharacterized protein</fullName>
    </submittedName>
</protein>
<reference evidence="2" key="3">
    <citation type="submission" date="2015-04" db="UniProtKB">
        <authorList>
            <consortium name="EnsemblPlants"/>
        </authorList>
    </citation>
    <scope>IDENTIFICATION</scope>
    <source>
        <strain evidence="2">cv. Jemalong A17</strain>
    </source>
</reference>
<name>A0A072VS00_MEDTR</name>
<accession>A0A072VS00</accession>
<sequence>MSESVAKKNDIQAIIAVQVSNCRDGNWTKVLWAPAKISAVGWVKPRFHGSGLGCGLLPANLNEYEHGFEAKVGQCLVQLRI</sequence>
<dbReference type="AlphaFoldDB" id="A0A072VS00"/>
<reference evidence="1 3" key="1">
    <citation type="journal article" date="2011" name="Nature">
        <title>The Medicago genome provides insight into the evolution of rhizobial symbioses.</title>
        <authorList>
            <person name="Young N.D."/>
            <person name="Debelle F."/>
            <person name="Oldroyd G.E."/>
            <person name="Geurts R."/>
            <person name="Cannon S.B."/>
            <person name="Udvardi M.K."/>
            <person name="Benedito V.A."/>
            <person name="Mayer K.F."/>
            <person name="Gouzy J."/>
            <person name="Schoof H."/>
            <person name="Van de Peer Y."/>
            <person name="Proost S."/>
            <person name="Cook D.R."/>
            <person name="Meyers B.C."/>
            <person name="Spannagl M."/>
            <person name="Cheung F."/>
            <person name="De Mita S."/>
            <person name="Krishnakumar V."/>
            <person name="Gundlach H."/>
            <person name="Zhou S."/>
            <person name="Mudge J."/>
            <person name="Bharti A.K."/>
            <person name="Murray J.D."/>
            <person name="Naoumkina M.A."/>
            <person name="Rosen B."/>
            <person name="Silverstein K.A."/>
            <person name="Tang H."/>
            <person name="Rombauts S."/>
            <person name="Zhao P.X."/>
            <person name="Zhou P."/>
            <person name="Barbe V."/>
            <person name="Bardou P."/>
            <person name="Bechner M."/>
            <person name="Bellec A."/>
            <person name="Berger A."/>
            <person name="Berges H."/>
            <person name="Bidwell S."/>
            <person name="Bisseling T."/>
            <person name="Choisne N."/>
            <person name="Couloux A."/>
            <person name="Denny R."/>
            <person name="Deshpande S."/>
            <person name="Dai X."/>
            <person name="Doyle J.J."/>
            <person name="Dudez A.M."/>
            <person name="Farmer A.D."/>
            <person name="Fouteau S."/>
            <person name="Franken C."/>
            <person name="Gibelin C."/>
            <person name="Gish J."/>
            <person name="Goldstein S."/>
            <person name="Gonzalez A.J."/>
            <person name="Green P.J."/>
            <person name="Hallab A."/>
            <person name="Hartog M."/>
            <person name="Hua A."/>
            <person name="Humphray S.J."/>
            <person name="Jeong D.H."/>
            <person name="Jing Y."/>
            <person name="Jocker A."/>
            <person name="Kenton S.M."/>
            <person name="Kim D.J."/>
            <person name="Klee K."/>
            <person name="Lai H."/>
            <person name="Lang C."/>
            <person name="Lin S."/>
            <person name="Macmil S.L."/>
            <person name="Magdelenat G."/>
            <person name="Matthews L."/>
            <person name="McCorrison J."/>
            <person name="Monaghan E.L."/>
            <person name="Mun J.H."/>
            <person name="Najar F.Z."/>
            <person name="Nicholson C."/>
            <person name="Noirot C."/>
            <person name="O'Bleness M."/>
            <person name="Paule C.R."/>
            <person name="Poulain J."/>
            <person name="Prion F."/>
            <person name="Qin B."/>
            <person name="Qu C."/>
            <person name="Retzel E.F."/>
            <person name="Riddle C."/>
            <person name="Sallet E."/>
            <person name="Samain S."/>
            <person name="Samson N."/>
            <person name="Sanders I."/>
            <person name="Saurat O."/>
            <person name="Scarpelli C."/>
            <person name="Schiex T."/>
            <person name="Segurens B."/>
            <person name="Severin A.J."/>
            <person name="Sherrier D.J."/>
            <person name="Shi R."/>
            <person name="Sims S."/>
            <person name="Singer S.R."/>
            <person name="Sinharoy S."/>
            <person name="Sterck L."/>
            <person name="Viollet A."/>
            <person name="Wang B.B."/>
            <person name="Wang K."/>
            <person name="Wang M."/>
            <person name="Wang X."/>
            <person name="Warfsmann J."/>
            <person name="Weissenbach J."/>
            <person name="White D.D."/>
            <person name="White J.D."/>
            <person name="Wiley G.B."/>
            <person name="Wincker P."/>
            <person name="Xing Y."/>
            <person name="Yang L."/>
            <person name="Yao Z."/>
            <person name="Ying F."/>
            <person name="Zhai J."/>
            <person name="Zhou L."/>
            <person name="Zuber A."/>
            <person name="Denarie J."/>
            <person name="Dixon R.A."/>
            <person name="May G.D."/>
            <person name="Schwartz D.C."/>
            <person name="Rogers J."/>
            <person name="Quetier F."/>
            <person name="Town C.D."/>
            <person name="Roe B.A."/>
        </authorList>
    </citation>
    <scope>NUCLEOTIDE SEQUENCE [LARGE SCALE GENOMIC DNA]</scope>
    <source>
        <strain evidence="1">A17</strain>
        <strain evidence="2 3">cv. Jemalong A17</strain>
    </source>
</reference>
<organism evidence="1 3">
    <name type="scientific">Medicago truncatula</name>
    <name type="common">Barrel medic</name>
    <name type="synonym">Medicago tribuloides</name>
    <dbReference type="NCBI Taxonomy" id="3880"/>
    <lineage>
        <taxon>Eukaryota</taxon>
        <taxon>Viridiplantae</taxon>
        <taxon>Streptophyta</taxon>
        <taxon>Embryophyta</taxon>
        <taxon>Tracheophyta</taxon>
        <taxon>Spermatophyta</taxon>
        <taxon>Magnoliopsida</taxon>
        <taxon>eudicotyledons</taxon>
        <taxon>Gunneridae</taxon>
        <taxon>Pentapetalae</taxon>
        <taxon>rosids</taxon>
        <taxon>fabids</taxon>
        <taxon>Fabales</taxon>
        <taxon>Fabaceae</taxon>
        <taxon>Papilionoideae</taxon>
        <taxon>50 kb inversion clade</taxon>
        <taxon>NPAAA clade</taxon>
        <taxon>Hologalegina</taxon>
        <taxon>IRL clade</taxon>
        <taxon>Trifolieae</taxon>
        <taxon>Medicago</taxon>
    </lineage>
</organism>
<evidence type="ECO:0000313" key="2">
    <source>
        <dbReference type="EnsemblPlants" id="KEH44223"/>
    </source>
</evidence>
<keyword evidence="3" id="KW-1185">Reference proteome</keyword>